<evidence type="ECO:0000256" key="3">
    <source>
        <dbReference type="ARBA" id="ARBA00022763"/>
    </source>
</evidence>
<dbReference type="PANTHER" id="PTHR13604">
    <property type="entry name" value="DC12-RELATED"/>
    <property type="match status" value="1"/>
</dbReference>
<gene>
    <name evidence="9" type="ORF">CUESP1_0451</name>
</gene>
<dbReference type="Proteomes" id="UP000245423">
    <property type="component" value="Chromosome 1"/>
</dbReference>
<dbReference type="GO" id="GO:0003697">
    <property type="term" value="F:single-stranded DNA binding"/>
    <property type="evidence" value="ECO:0007669"/>
    <property type="project" value="InterPro"/>
</dbReference>
<dbReference type="EC" id="3.4.-.-" evidence="8"/>
<dbReference type="HOGENOM" id="CLU_035990_6_3_9"/>
<dbReference type="EMBL" id="LT669839">
    <property type="protein sequence ID" value="SHD75840.1"/>
    <property type="molecule type" value="Genomic_DNA"/>
</dbReference>
<dbReference type="AlphaFoldDB" id="M1YQK6"/>
<dbReference type="RefSeq" id="WP_005582394.1">
    <property type="nucleotide sequence ID" value="NZ_LT669839.1"/>
</dbReference>
<proteinExistence type="inferred from homology"/>
<evidence type="ECO:0000313" key="10">
    <source>
        <dbReference type="Proteomes" id="UP000245423"/>
    </source>
</evidence>
<sequence>MCGRFLLDSDIEEIISTYRIFKKEIDSFDKGDYYPSQKAPIVLEKGERSITLAKWGFPYGSKKKLVINGRAETIMDKPMFKNAFYSGRCIIPANLFYEWKDEGNRKKIMHKISLQDSNLISLGGIYKLSIDENSNKQLIFVIITTEADKNMRSIHSRMPLIIKEDMVDIWLKDSTSIQVLKKILKDNKDNDLIIEKGEDEKHQQLKMF</sequence>
<reference evidence="9 10" key="1">
    <citation type="submission" date="2016-11" db="EMBL/GenBank/DDBJ databases">
        <authorList>
            <person name="Manzoor S."/>
        </authorList>
    </citation>
    <scope>NUCLEOTIDE SEQUENCE [LARGE SCALE GENOMIC DNA]</scope>
    <source>
        <strain evidence="9">Clostridium ultunense strain Esp</strain>
    </source>
</reference>
<accession>M1YQK6</accession>
<keyword evidence="5" id="KW-0190">Covalent protein-DNA linkage</keyword>
<name>M1YQK6_9FIRM</name>
<keyword evidence="6" id="KW-0238">DNA-binding</keyword>
<comment type="similarity">
    <text evidence="1 8">Belongs to the SOS response-associated peptidase family.</text>
</comment>
<dbReference type="GO" id="GO:0106300">
    <property type="term" value="P:protein-DNA covalent cross-linking repair"/>
    <property type="evidence" value="ECO:0007669"/>
    <property type="project" value="InterPro"/>
</dbReference>
<evidence type="ECO:0000256" key="1">
    <source>
        <dbReference type="ARBA" id="ARBA00008136"/>
    </source>
</evidence>
<dbReference type="Pfam" id="PF02586">
    <property type="entry name" value="SRAP"/>
    <property type="match status" value="1"/>
</dbReference>
<keyword evidence="7" id="KW-0456">Lyase</keyword>
<evidence type="ECO:0000256" key="2">
    <source>
        <dbReference type="ARBA" id="ARBA00022670"/>
    </source>
</evidence>
<keyword evidence="10" id="KW-1185">Reference proteome</keyword>
<evidence type="ECO:0000256" key="7">
    <source>
        <dbReference type="ARBA" id="ARBA00023239"/>
    </source>
</evidence>
<evidence type="ECO:0000256" key="4">
    <source>
        <dbReference type="ARBA" id="ARBA00022801"/>
    </source>
</evidence>
<dbReference type="Gene3D" id="3.90.1680.10">
    <property type="entry name" value="SOS response associated peptidase-like"/>
    <property type="match status" value="1"/>
</dbReference>
<evidence type="ECO:0000256" key="5">
    <source>
        <dbReference type="ARBA" id="ARBA00023124"/>
    </source>
</evidence>
<dbReference type="OrthoDB" id="9782620at2"/>
<keyword evidence="3" id="KW-0227">DNA damage</keyword>
<organism evidence="9 10">
    <name type="scientific">[Clostridium] ultunense Esp</name>
    <dbReference type="NCBI Taxonomy" id="1288971"/>
    <lineage>
        <taxon>Bacteria</taxon>
        <taxon>Bacillati</taxon>
        <taxon>Bacillota</taxon>
        <taxon>Tissierellia</taxon>
        <taxon>Tissierellales</taxon>
        <taxon>Tepidimicrobiaceae</taxon>
        <taxon>Schnuerera</taxon>
    </lineage>
</organism>
<dbReference type="PANTHER" id="PTHR13604:SF0">
    <property type="entry name" value="ABASIC SITE PROCESSING PROTEIN HMCES"/>
    <property type="match status" value="1"/>
</dbReference>
<keyword evidence="4 8" id="KW-0378">Hydrolase</keyword>
<dbReference type="GO" id="GO:0008233">
    <property type="term" value="F:peptidase activity"/>
    <property type="evidence" value="ECO:0007669"/>
    <property type="project" value="UniProtKB-KW"/>
</dbReference>
<keyword evidence="2 8" id="KW-0645">Protease</keyword>
<protein>
    <recommendedName>
        <fullName evidence="8">Abasic site processing protein</fullName>
        <ecNumber evidence="8">3.4.-.-</ecNumber>
    </recommendedName>
</protein>
<dbReference type="GO" id="GO:0016829">
    <property type="term" value="F:lyase activity"/>
    <property type="evidence" value="ECO:0007669"/>
    <property type="project" value="UniProtKB-KW"/>
</dbReference>
<evidence type="ECO:0000256" key="8">
    <source>
        <dbReference type="RuleBase" id="RU364100"/>
    </source>
</evidence>
<evidence type="ECO:0000256" key="6">
    <source>
        <dbReference type="ARBA" id="ARBA00023125"/>
    </source>
</evidence>
<dbReference type="InterPro" id="IPR003738">
    <property type="entry name" value="SRAP"/>
</dbReference>
<dbReference type="GO" id="GO:0006508">
    <property type="term" value="P:proteolysis"/>
    <property type="evidence" value="ECO:0007669"/>
    <property type="project" value="UniProtKB-KW"/>
</dbReference>
<dbReference type="InterPro" id="IPR036590">
    <property type="entry name" value="SRAP-like"/>
</dbReference>
<evidence type="ECO:0000313" key="9">
    <source>
        <dbReference type="EMBL" id="SHD75840.1"/>
    </source>
</evidence>
<dbReference type="SUPFAM" id="SSF143081">
    <property type="entry name" value="BB1717-like"/>
    <property type="match status" value="1"/>
</dbReference>